<dbReference type="CDD" id="cd06088">
    <property type="entry name" value="KOW_RPL14"/>
    <property type="match status" value="1"/>
</dbReference>
<organism evidence="3">
    <name type="scientific">uncultured bacterium Rifle_16ft_4_minimus_7469</name>
    <dbReference type="NCBI Taxonomy" id="1665162"/>
    <lineage>
        <taxon>Bacteria</taxon>
        <taxon>environmental samples</taxon>
    </lineage>
</organism>
<dbReference type="GO" id="GO:1990904">
    <property type="term" value="C:ribonucleoprotein complex"/>
    <property type="evidence" value="ECO:0007669"/>
    <property type="project" value="UniProtKB-KW"/>
</dbReference>
<dbReference type="SUPFAM" id="SSF50104">
    <property type="entry name" value="Translation proteins SH3-like domain"/>
    <property type="match status" value="1"/>
</dbReference>
<dbReference type="InterPro" id="IPR008991">
    <property type="entry name" value="Translation_prot_SH3-like_sf"/>
</dbReference>
<evidence type="ECO:0000313" key="3">
    <source>
        <dbReference type="EMBL" id="AKQ04758.1"/>
    </source>
</evidence>
<keyword evidence="2" id="KW-0687">Ribonucleoprotein</keyword>
<keyword evidence="1 3" id="KW-0689">Ribosomal protein</keyword>
<reference evidence="3" key="1">
    <citation type="journal article" date="2015" name="ISME J.">
        <title>Aquifer environment selects for microbial species cohorts in sediment and groundwater.</title>
        <authorList>
            <person name="Hug L.A."/>
            <person name="Thomas B.C."/>
            <person name="Brown C.T."/>
            <person name="Frischkorn K.R."/>
            <person name="Williams K.H."/>
            <person name="Tringe S.G."/>
            <person name="Banfield J.F."/>
        </authorList>
    </citation>
    <scope>NUCLEOTIDE SEQUENCE</scope>
</reference>
<dbReference type="AlphaFoldDB" id="A0A0H4T9Z7"/>
<dbReference type="EMBL" id="KT007048">
    <property type="protein sequence ID" value="AKQ04758.1"/>
    <property type="molecule type" value="Genomic_DNA"/>
</dbReference>
<evidence type="ECO:0000256" key="2">
    <source>
        <dbReference type="ARBA" id="ARBA00023274"/>
    </source>
</evidence>
<accession>A0A0H4T9Z7</accession>
<name>A0A0H4T9Z7_9BACT</name>
<protein>
    <submittedName>
        <fullName evidence="3">50S ribosomal protein L14</fullName>
    </submittedName>
</protein>
<sequence>MVVTSQAGRDAGDRYVVVGAAGADMVLVADGRRRGTDRPKKKNVKHLVVHGPAGQLASRLREGGRVSDEELRAALASVQEGG</sequence>
<proteinExistence type="predicted"/>
<dbReference type="InterPro" id="IPR041985">
    <property type="entry name" value="Ribosomal_eL14_KOW"/>
</dbReference>
<evidence type="ECO:0000256" key="1">
    <source>
        <dbReference type="ARBA" id="ARBA00022980"/>
    </source>
</evidence>
<dbReference type="GO" id="GO:0005840">
    <property type="term" value="C:ribosome"/>
    <property type="evidence" value="ECO:0007669"/>
    <property type="project" value="UniProtKB-KW"/>
</dbReference>